<dbReference type="Gene3D" id="1.40.20.10">
    <property type="entry name" value="CHAD domain"/>
    <property type="match status" value="1"/>
</dbReference>
<feature type="coiled-coil region" evidence="1">
    <location>
        <begin position="124"/>
        <end position="166"/>
    </location>
</feature>
<dbReference type="RefSeq" id="WP_083346705.1">
    <property type="nucleotide sequence ID" value="NZ_LT629690.1"/>
</dbReference>
<accession>A0A1G7QWV3</accession>
<name>A0A1G7QWV3_9BACT</name>
<dbReference type="InterPro" id="IPR007899">
    <property type="entry name" value="CHAD_dom"/>
</dbReference>
<dbReference type="EMBL" id="LT629690">
    <property type="protein sequence ID" value="SDG02160.1"/>
    <property type="molecule type" value="Genomic_DNA"/>
</dbReference>
<dbReference type="AlphaFoldDB" id="A0A1G7QWV3"/>
<dbReference type="Pfam" id="PF05235">
    <property type="entry name" value="CHAD"/>
    <property type="match status" value="1"/>
</dbReference>
<proteinExistence type="predicted"/>
<dbReference type="SMART" id="SM00880">
    <property type="entry name" value="CHAD"/>
    <property type="match status" value="1"/>
</dbReference>
<dbReference type="Proteomes" id="UP000182427">
    <property type="component" value="Chromosome I"/>
</dbReference>
<evidence type="ECO:0000313" key="4">
    <source>
        <dbReference type="Proteomes" id="UP000182427"/>
    </source>
</evidence>
<evidence type="ECO:0000313" key="3">
    <source>
        <dbReference type="EMBL" id="SDG02160.1"/>
    </source>
</evidence>
<dbReference type="InterPro" id="IPR038186">
    <property type="entry name" value="CHAD_dom_sf"/>
</dbReference>
<protein>
    <submittedName>
        <fullName evidence="3">CHAD domain-containing protein</fullName>
    </submittedName>
</protein>
<dbReference type="OrthoDB" id="117281at2"/>
<evidence type="ECO:0000259" key="2">
    <source>
        <dbReference type="PROSITE" id="PS51708"/>
    </source>
</evidence>
<keyword evidence="4" id="KW-1185">Reference proteome</keyword>
<feature type="domain" description="CHAD" evidence="2">
    <location>
        <begin position="8"/>
        <end position="311"/>
    </location>
</feature>
<dbReference type="PROSITE" id="PS51708">
    <property type="entry name" value="CHAD"/>
    <property type="match status" value="1"/>
</dbReference>
<reference evidence="4" key="1">
    <citation type="submission" date="2016-10" db="EMBL/GenBank/DDBJ databases">
        <authorList>
            <person name="Varghese N."/>
            <person name="Submissions S."/>
        </authorList>
    </citation>
    <scope>NUCLEOTIDE SEQUENCE [LARGE SCALE GENOMIC DNA]</scope>
    <source>
        <strain evidence="4">GAS232</strain>
    </source>
</reference>
<keyword evidence="1" id="KW-0175">Coiled coil</keyword>
<dbReference type="PANTHER" id="PTHR39339">
    <property type="entry name" value="SLR1444 PROTEIN"/>
    <property type="match status" value="1"/>
</dbReference>
<evidence type="ECO:0000256" key="1">
    <source>
        <dbReference type="SAM" id="Coils"/>
    </source>
</evidence>
<gene>
    <name evidence="3" type="ORF">SAMN05444167_4007</name>
</gene>
<organism evidence="3 4">
    <name type="scientific">Terriglobus roseus</name>
    <dbReference type="NCBI Taxonomy" id="392734"/>
    <lineage>
        <taxon>Bacteria</taxon>
        <taxon>Pseudomonadati</taxon>
        <taxon>Acidobacteriota</taxon>
        <taxon>Terriglobia</taxon>
        <taxon>Terriglobales</taxon>
        <taxon>Acidobacteriaceae</taxon>
        <taxon>Terriglobus</taxon>
    </lineage>
</organism>
<dbReference type="PANTHER" id="PTHR39339:SF1">
    <property type="entry name" value="CHAD DOMAIN-CONTAINING PROTEIN"/>
    <property type="match status" value="1"/>
</dbReference>
<sequence>MPVATRTNVTRLQPLRALKEQIVALDAAMLVAITSTEVGAVHKLRTTTRRVQAHLELLELLGHGNHPLRLPEHHSQTRAVAQRLRRIRRAAGAVRDLDVQTSMIALDAPQKAVVHKGSTGDEVRKQAKKLRKHLEAQRDDEAKKLVAVLKDEEQDLAASLRDLEQMIKPANRRGITSSALLEHAEEFFAAQAKPALGQHRARKNEDPNENLQRRLERLDEDALHAIRKAAKLCRYMVEAAPQGTPAREAAARFESVQEAGGHWHDWLLLQQLATDFHGRNAELAHRYEIHTNAALADYRLRLSELLPKLTA</sequence>